<sequence length="86" mass="10168">METRTPNTDTLLRNYYKSFIRPLFEYTSVCFDNITAQQAILLEKSQRKAAIACTRAYQRTPNRLLLKEIGWLTLEQRREKYTDCSA</sequence>
<accession>A0AAD9KG40</accession>
<name>A0AAD9KG40_9ANNE</name>
<evidence type="ECO:0000313" key="2">
    <source>
        <dbReference type="Proteomes" id="UP001208570"/>
    </source>
</evidence>
<dbReference type="AlphaFoldDB" id="A0AAD9KG40"/>
<keyword evidence="2" id="KW-1185">Reference proteome</keyword>
<comment type="caution">
    <text evidence="1">The sequence shown here is derived from an EMBL/GenBank/DDBJ whole genome shotgun (WGS) entry which is preliminary data.</text>
</comment>
<protein>
    <submittedName>
        <fullName evidence="1">Uncharacterized protein</fullName>
    </submittedName>
</protein>
<reference evidence="1" key="1">
    <citation type="journal article" date="2023" name="Mol. Biol. Evol.">
        <title>Third-Generation Sequencing Reveals the Adaptive Role of the Epigenome in Three Deep-Sea Polychaetes.</title>
        <authorList>
            <person name="Perez M."/>
            <person name="Aroh O."/>
            <person name="Sun Y."/>
            <person name="Lan Y."/>
            <person name="Juniper S.K."/>
            <person name="Young C.R."/>
            <person name="Angers B."/>
            <person name="Qian P.Y."/>
        </authorList>
    </citation>
    <scope>NUCLEOTIDE SEQUENCE</scope>
    <source>
        <strain evidence="1">P08H-3</strain>
    </source>
</reference>
<gene>
    <name evidence="1" type="ORF">LSH36_4g10003</name>
</gene>
<dbReference type="Proteomes" id="UP001208570">
    <property type="component" value="Unassembled WGS sequence"/>
</dbReference>
<organism evidence="1 2">
    <name type="scientific">Paralvinella palmiformis</name>
    <dbReference type="NCBI Taxonomy" id="53620"/>
    <lineage>
        <taxon>Eukaryota</taxon>
        <taxon>Metazoa</taxon>
        <taxon>Spiralia</taxon>
        <taxon>Lophotrochozoa</taxon>
        <taxon>Annelida</taxon>
        <taxon>Polychaeta</taxon>
        <taxon>Sedentaria</taxon>
        <taxon>Canalipalpata</taxon>
        <taxon>Terebellida</taxon>
        <taxon>Terebelliformia</taxon>
        <taxon>Alvinellidae</taxon>
        <taxon>Paralvinella</taxon>
    </lineage>
</organism>
<dbReference type="EMBL" id="JAODUP010000004">
    <property type="protein sequence ID" value="KAK2170130.1"/>
    <property type="molecule type" value="Genomic_DNA"/>
</dbReference>
<evidence type="ECO:0000313" key="1">
    <source>
        <dbReference type="EMBL" id="KAK2170130.1"/>
    </source>
</evidence>
<proteinExistence type="predicted"/>